<dbReference type="EMBL" id="CP000473">
    <property type="protein sequence ID" value="ABJ86360.1"/>
    <property type="molecule type" value="Genomic_DNA"/>
</dbReference>
<dbReference type="FunCoup" id="Q01VF5">
    <property type="interactions" value="376"/>
</dbReference>
<dbReference type="InterPro" id="IPR002123">
    <property type="entry name" value="Plipid/glycerol_acylTrfase"/>
</dbReference>
<dbReference type="InParanoid" id="Q01VF5"/>
<comment type="pathway">
    <text evidence="1">Lipid metabolism.</text>
</comment>
<dbReference type="EC" id="2.3.1.51" evidence="6"/>
<dbReference type="CDD" id="cd07989">
    <property type="entry name" value="LPLAT_AGPAT-like"/>
    <property type="match status" value="1"/>
</dbReference>
<dbReference type="eggNOG" id="COG0204">
    <property type="taxonomic scope" value="Bacteria"/>
</dbReference>
<proteinExistence type="predicted"/>
<reference evidence="6" key="1">
    <citation type="submission" date="2006-10" db="EMBL/GenBank/DDBJ databases">
        <title>Complete sequence of Solibacter usitatus Ellin6076.</title>
        <authorList>
            <consortium name="US DOE Joint Genome Institute"/>
            <person name="Copeland A."/>
            <person name="Lucas S."/>
            <person name="Lapidus A."/>
            <person name="Barry K."/>
            <person name="Detter J.C."/>
            <person name="Glavina del Rio T."/>
            <person name="Hammon N."/>
            <person name="Israni S."/>
            <person name="Dalin E."/>
            <person name="Tice H."/>
            <person name="Pitluck S."/>
            <person name="Thompson L.S."/>
            <person name="Brettin T."/>
            <person name="Bruce D."/>
            <person name="Han C."/>
            <person name="Tapia R."/>
            <person name="Gilna P."/>
            <person name="Schmutz J."/>
            <person name="Larimer F."/>
            <person name="Land M."/>
            <person name="Hauser L."/>
            <person name="Kyrpides N."/>
            <person name="Mikhailova N."/>
            <person name="Janssen P.H."/>
            <person name="Kuske C.R."/>
            <person name="Richardson P."/>
        </authorList>
    </citation>
    <scope>NUCLEOTIDE SEQUENCE</scope>
    <source>
        <strain evidence="6">Ellin6076</strain>
    </source>
</reference>
<evidence type="ECO:0000256" key="1">
    <source>
        <dbReference type="ARBA" id="ARBA00005189"/>
    </source>
</evidence>
<organism evidence="6">
    <name type="scientific">Solibacter usitatus (strain Ellin6076)</name>
    <dbReference type="NCBI Taxonomy" id="234267"/>
    <lineage>
        <taxon>Bacteria</taxon>
        <taxon>Pseudomonadati</taxon>
        <taxon>Acidobacteriota</taxon>
        <taxon>Terriglobia</taxon>
        <taxon>Bryobacterales</taxon>
        <taxon>Solibacteraceae</taxon>
        <taxon>Candidatus Solibacter</taxon>
    </lineage>
</organism>
<dbReference type="PANTHER" id="PTHR10434">
    <property type="entry name" value="1-ACYL-SN-GLYCEROL-3-PHOSPHATE ACYLTRANSFERASE"/>
    <property type="match status" value="1"/>
</dbReference>
<feature type="domain" description="Phospholipid/glycerol acyltransferase" evidence="5">
    <location>
        <begin position="73"/>
        <end position="186"/>
    </location>
</feature>
<evidence type="ECO:0000259" key="5">
    <source>
        <dbReference type="SMART" id="SM00563"/>
    </source>
</evidence>
<dbReference type="Pfam" id="PF01553">
    <property type="entry name" value="Acyltransferase"/>
    <property type="match status" value="1"/>
</dbReference>
<keyword evidence="4" id="KW-0812">Transmembrane</keyword>
<gene>
    <name evidence="6" type="ordered locus">Acid_5411</name>
</gene>
<feature type="transmembrane region" description="Helical" evidence="4">
    <location>
        <begin position="6"/>
        <end position="31"/>
    </location>
</feature>
<keyword evidence="4" id="KW-1133">Transmembrane helix</keyword>
<dbReference type="STRING" id="234267.Acid_5411"/>
<evidence type="ECO:0000313" key="6">
    <source>
        <dbReference type="EMBL" id="ABJ86360.1"/>
    </source>
</evidence>
<evidence type="ECO:0000256" key="4">
    <source>
        <dbReference type="SAM" id="Phobius"/>
    </source>
</evidence>
<dbReference type="PANTHER" id="PTHR10434:SF11">
    <property type="entry name" value="1-ACYL-SN-GLYCEROL-3-PHOSPHATE ACYLTRANSFERASE"/>
    <property type="match status" value="1"/>
</dbReference>
<name>Q01VF5_SOLUE</name>
<dbReference type="KEGG" id="sus:Acid_5411"/>
<keyword evidence="3 6" id="KW-0012">Acyltransferase</keyword>
<accession>Q01VF5</accession>
<evidence type="ECO:0000256" key="2">
    <source>
        <dbReference type="ARBA" id="ARBA00022679"/>
    </source>
</evidence>
<keyword evidence="2 6" id="KW-0808">Transferase</keyword>
<dbReference type="GO" id="GO:0003841">
    <property type="term" value="F:1-acylglycerol-3-phosphate O-acyltransferase activity"/>
    <property type="evidence" value="ECO:0007669"/>
    <property type="project" value="UniProtKB-EC"/>
</dbReference>
<protein>
    <submittedName>
        <fullName evidence="6">1-acyl-sn-glycerol-3-phosphate acyltransferase</fullName>
        <ecNumber evidence="6">2.3.1.51</ecNumber>
    </submittedName>
</protein>
<dbReference type="SMART" id="SM00563">
    <property type="entry name" value="PlsC"/>
    <property type="match status" value="1"/>
</dbReference>
<dbReference type="HOGENOM" id="CLU_027938_6_2_0"/>
<dbReference type="GO" id="GO:0006654">
    <property type="term" value="P:phosphatidic acid biosynthetic process"/>
    <property type="evidence" value="ECO:0007669"/>
    <property type="project" value="TreeGrafter"/>
</dbReference>
<evidence type="ECO:0000256" key="3">
    <source>
        <dbReference type="ARBA" id="ARBA00023315"/>
    </source>
</evidence>
<dbReference type="OrthoDB" id="9803035at2"/>
<dbReference type="SUPFAM" id="SSF69593">
    <property type="entry name" value="Glycerol-3-phosphate (1)-acyltransferase"/>
    <property type="match status" value="1"/>
</dbReference>
<keyword evidence="4" id="KW-0472">Membrane</keyword>
<sequence>MLRGLRSIWLWAANVWLILLWTAIVATVRLFDRDPLRRRTARTFRRLGPVMAMVNPWRVEVSGVENADPARVYVIVSNHQSLADIPVITHLELDTKWLGKAELFRVPLLGWMLRMAGDVPVERGHARRAAKAMLRCARYLREGCSVVFFPEGTRSRDGAVLPFNEGPFQLAIREQAPILPLVVEGSGAALPRNTWLFGGALTIRLRVLPAVPVEGRSVKETAALRDEVRGMIVAELEQLRK</sequence>
<dbReference type="AlphaFoldDB" id="Q01VF5"/>